<accession>A0A2T5MJT4</accession>
<proteinExistence type="inferred from homology"/>
<dbReference type="PANTHER" id="PTHR43527:SF2">
    <property type="entry name" value="4-DIPHOSPHOCYTIDYL-2-C-METHYL-D-ERYTHRITOL KINASE, CHLOROPLASTIC"/>
    <property type="match status" value="1"/>
</dbReference>
<dbReference type="InterPro" id="IPR006204">
    <property type="entry name" value="GHMP_kinase_N_dom"/>
</dbReference>
<feature type="domain" description="GHMP kinase C-terminal" evidence="12">
    <location>
        <begin position="213"/>
        <end position="266"/>
    </location>
</feature>
<dbReference type="InterPro" id="IPR013750">
    <property type="entry name" value="GHMP_kinase_C_dom"/>
</dbReference>
<evidence type="ECO:0000256" key="8">
    <source>
        <dbReference type="ARBA" id="ARBA00023229"/>
    </source>
</evidence>
<dbReference type="EC" id="2.7.1.148" evidence="2 10"/>
<evidence type="ECO:0000256" key="4">
    <source>
        <dbReference type="ARBA" id="ARBA00022679"/>
    </source>
</evidence>
<evidence type="ECO:0000259" key="12">
    <source>
        <dbReference type="Pfam" id="PF08544"/>
    </source>
</evidence>
<dbReference type="EMBL" id="QANS01000001">
    <property type="protein sequence ID" value="PTU32824.1"/>
    <property type="molecule type" value="Genomic_DNA"/>
</dbReference>
<dbReference type="Proteomes" id="UP000244248">
    <property type="component" value="Unassembled WGS sequence"/>
</dbReference>
<gene>
    <name evidence="10" type="primary">ispE</name>
    <name evidence="13" type="ORF">CJD38_01550</name>
</gene>
<evidence type="ECO:0000256" key="10">
    <source>
        <dbReference type="HAMAP-Rule" id="MF_00061"/>
    </source>
</evidence>
<feature type="active site" evidence="10">
    <location>
        <position position="17"/>
    </location>
</feature>
<evidence type="ECO:0000313" key="14">
    <source>
        <dbReference type="Proteomes" id="UP000244248"/>
    </source>
</evidence>
<dbReference type="GO" id="GO:0016114">
    <property type="term" value="P:terpenoid biosynthetic process"/>
    <property type="evidence" value="ECO:0007669"/>
    <property type="project" value="UniProtKB-UniRule"/>
</dbReference>
<dbReference type="InterPro" id="IPR014721">
    <property type="entry name" value="Ribsml_uS5_D2-typ_fold_subgr"/>
</dbReference>
<dbReference type="GO" id="GO:0050515">
    <property type="term" value="F:4-(cytidine 5'-diphospho)-2-C-methyl-D-erythritol kinase activity"/>
    <property type="evidence" value="ECO:0007669"/>
    <property type="project" value="UniProtKB-UniRule"/>
</dbReference>
<comment type="function">
    <text evidence="10">Catalyzes the phosphorylation of the position 2 hydroxy group of 4-diphosphocytidyl-2C-methyl-D-erythritol.</text>
</comment>
<comment type="caution">
    <text evidence="13">The sequence shown here is derived from an EMBL/GenBank/DDBJ whole genome shotgun (WGS) entry which is preliminary data.</text>
</comment>
<evidence type="ECO:0000256" key="6">
    <source>
        <dbReference type="ARBA" id="ARBA00022777"/>
    </source>
</evidence>
<dbReference type="Gene3D" id="3.30.230.10">
    <property type="match status" value="1"/>
</dbReference>
<evidence type="ECO:0000256" key="2">
    <source>
        <dbReference type="ARBA" id="ARBA00012052"/>
    </source>
</evidence>
<keyword evidence="4 10" id="KW-0808">Transferase</keyword>
<evidence type="ECO:0000256" key="5">
    <source>
        <dbReference type="ARBA" id="ARBA00022741"/>
    </source>
</evidence>
<organism evidence="13 14">
    <name type="scientific">Stenotrophobium rhamnosiphilum</name>
    <dbReference type="NCBI Taxonomy" id="2029166"/>
    <lineage>
        <taxon>Bacteria</taxon>
        <taxon>Pseudomonadati</taxon>
        <taxon>Pseudomonadota</taxon>
        <taxon>Gammaproteobacteria</taxon>
        <taxon>Nevskiales</taxon>
        <taxon>Nevskiaceae</taxon>
        <taxon>Stenotrophobium</taxon>
    </lineage>
</organism>
<sequence length="283" mass="29996">MPNFPFTTEFPWPAPAKLNLFLHVIGRRADGYHNLQTVFQFLDFGDSLFFVPRGDGVIRRTDGPADIPEDQDLVVRAAHALKSASGAGLGADIAVTKRIPMGGGLGGGSSDAATTLVALNRLWNIGLTIDELATIGLKLGADVPVFVRGLAAWAEGVGEHLRPLNLPEPYYLVVTPPVAVSTGEIFSAPELPRASEPITAEAFLGGEGQNDCEAVTCARYPLVREALDWLRQFGPARMSGTGASVFLACPSRAEARGLQDQVPKGWHSFVAAGLNQSPLGTLA</sequence>
<dbReference type="NCBIfam" id="TIGR00154">
    <property type="entry name" value="ispE"/>
    <property type="match status" value="1"/>
</dbReference>
<dbReference type="OrthoDB" id="9809438at2"/>
<dbReference type="HAMAP" id="MF_00061">
    <property type="entry name" value="IspE"/>
    <property type="match status" value="1"/>
</dbReference>
<evidence type="ECO:0000256" key="9">
    <source>
        <dbReference type="ARBA" id="ARBA00032554"/>
    </source>
</evidence>
<name>A0A2T5MJT4_9GAMM</name>
<dbReference type="InterPro" id="IPR036554">
    <property type="entry name" value="GHMP_kinase_C_sf"/>
</dbReference>
<dbReference type="UniPathway" id="UPA00056">
    <property type="reaction ID" value="UER00094"/>
</dbReference>
<keyword evidence="8 10" id="KW-0414">Isoprene biosynthesis</keyword>
<comment type="similarity">
    <text evidence="1 10">Belongs to the GHMP kinase family. IspE subfamily.</text>
</comment>
<dbReference type="SUPFAM" id="SSF55060">
    <property type="entry name" value="GHMP Kinase, C-terminal domain"/>
    <property type="match status" value="1"/>
</dbReference>
<evidence type="ECO:0000256" key="7">
    <source>
        <dbReference type="ARBA" id="ARBA00022840"/>
    </source>
</evidence>
<dbReference type="PANTHER" id="PTHR43527">
    <property type="entry name" value="4-DIPHOSPHOCYTIDYL-2-C-METHYL-D-ERYTHRITOL KINASE, CHLOROPLASTIC"/>
    <property type="match status" value="1"/>
</dbReference>
<evidence type="ECO:0000313" key="13">
    <source>
        <dbReference type="EMBL" id="PTU32824.1"/>
    </source>
</evidence>
<evidence type="ECO:0000259" key="11">
    <source>
        <dbReference type="Pfam" id="PF00288"/>
    </source>
</evidence>
<keyword evidence="14" id="KW-1185">Reference proteome</keyword>
<keyword evidence="6 10" id="KW-0418">Kinase</keyword>
<dbReference type="Gene3D" id="3.30.70.890">
    <property type="entry name" value="GHMP kinase, C-terminal domain"/>
    <property type="match status" value="1"/>
</dbReference>
<dbReference type="Pfam" id="PF08544">
    <property type="entry name" value="GHMP_kinases_C"/>
    <property type="match status" value="1"/>
</dbReference>
<feature type="active site" evidence="10">
    <location>
        <position position="142"/>
    </location>
</feature>
<keyword evidence="5 10" id="KW-0547">Nucleotide-binding</keyword>
<protein>
    <recommendedName>
        <fullName evidence="3 10">4-diphosphocytidyl-2-C-methyl-D-erythritol kinase</fullName>
        <shortName evidence="10">CMK</shortName>
        <ecNumber evidence="2 10">2.7.1.148</ecNumber>
    </recommendedName>
    <alternativeName>
        <fullName evidence="9 10">4-(cytidine-5'-diphospho)-2-C-methyl-D-erythritol kinase</fullName>
    </alternativeName>
</protein>
<dbReference type="Pfam" id="PF00288">
    <property type="entry name" value="GHMP_kinases_N"/>
    <property type="match status" value="1"/>
</dbReference>
<dbReference type="PIRSF" id="PIRSF010376">
    <property type="entry name" value="IspE"/>
    <property type="match status" value="1"/>
</dbReference>
<dbReference type="RefSeq" id="WP_107938532.1">
    <property type="nucleotide sequence ID" value="NZ_QANS01000001.1"/>
</dbReference>
<feature type="binding site" evidence="10">
    <location>
        <begin position="100"/>
        <end position="110"/>
    </location>
    <ligand>
        <name>ATP</name>
        <dbReference type="ChEBI" id="CHEBI:30616"/>
    </ligand>
</feature>
<reference evidence="13 14" key="1">
    <citation type="submission" date="2018-04" db="EMBL/GenBank/DDBJ databases">
        <title>Novel species isolated from glacier.</title>
        <authorList>
            <person name="Liu Q."/>
            <person name="Xin Y.-H."/>
        </authorList>
    </citation>
    <scope>NUCLEOTIDE SEQUENCE [LARGE SCALE GENOMIC DNA]</scope>
    <source>
        <strain evidence="13 14">GT1R17</strain>
    </source>
</reference>
<evidence type="ECO:0000256" key="1">
    <source>
        <dbReference type="ARBA" id="ARBA00009684"/>
    </source>
</evidence>
<dbReference type="InterPro" id="IPR004424">
    <property type="entry name" value="IspE"/>
</dbReference>
<comment type="pathway">
    <text evidence="10">Isoprenoid biosynthesis; isopentenyl diphosphate biosynthesis via DXP pathway; isopentenyl diphosphate from 1-deoxy-D-xylulose 5-phosphate: step 3/6.</text>
</comment>
<feature type="domain" description="GHMP kinase N-terminal" evidence="11">
    <location>
        <begin position="73"/>
        <end position="149"/>
    </location>
</feature>
<comment type="catalytic activity">
    <reaction evidence="10">
        <text>4-CDP-2-C-methyl-D-erythritol + ATP = 4-CDP-2-C-methyl-D-erythritol 2-phosphate + ADP + H(+)</text>
        <dbReference type="Rhea" id="RHEA:18437"/>
        <dbReference type="ChEBI" id="CHEBI:15378"/>
        <dbReference type="ChEBI" id="CHEBI:30616"/>
        <dbReference type="ChEBI" id="CHEBI:57823"/>
        <dbReference type="ChEBI" id="CHEBI:57919"/>
        <dbReference type="ChEBI" id="CHEBI:456216"/>
        <dbReference type="EC" id="2.7.1.148"/>
    </reaction>
</comment>
<dbReference type="InterPro" id="IPR020568">
    <property type="entry name" value="Ribosomal_Su5_D2-typ_SF"/>
</dbReference>
<dbReference type="SUPFAM" id="SSF54211">
    <property type="entry name" value="Ribosomal protein S5 domain 2-like"/>
    <property type="match status" value="1"/>
</dbReference>
<keyword evidence="7 10" id="KW-0067">ATP-binding</keyword>
<dbReference type="GO" id="GO:0005524">
    <property type="term" value="F:ATP binding"/>
    <property type="evidence" value="ECO:0007669"/>
    <property type="project" value="UniProtKB-UniRule"/>
</dbReference>
<dbReference type="AlphaFoldDB" id="A0A2T5MJT4"/>
<evidence type="ECO:0000256" key="3">
    <source>
        <dbReference type="ARBA" id="ARBA00017473"/>
    </source>
</evidence>
<dbReference type="GO" id="GO:0019288">
    <property type="term" value="P:isopentenyl diphosphate biosynthetic process, methylerythritol 4-phosphate pathway"/>
    <property type="evidence" value="ECO:0007669"/>
    <property type="project" value="UniProtKB-UniRule"/>
</dbReference>